<dbReference type="InterPro" id="IPR014774">
    <property type="entry name" value="KaiC-like_dom"/>
</dbReference>
<dbReference type="GO" id="GO:0005829">
    <property type="term" value="C:cytosol"/>
    <property type="evidence" value="ECO:0007669"/>
    <property type="project" value="TreeGrafter"/>
</dbReference>
<evidence type="ECO:0000256" key="1">
    <source>
        <dbReference type="ARBA" id="ARBA00023125"/>
    </source>
</evidence>
<sequence>MKKRKYISSGIDGLDALTTGFIIGDNVVWEIDSGASPNHFVNHFIRQTIVDDQKIIYVCFNKSPASILQKIEGGKSRNLILLDCFTSGKGKDDKTFRDFYKKNKKANLIRVEKPSDIDGFINLLNSIEDKQPSGTRYVFDSLTGMQDLWGGEEQTYKFFTYMCPRLYDLETVAFWLLEKNAHSEKFKANVRHITQVVIDLYKRSDQMFLRALKLEGRGDREAFKSHSYQIANGDIVVLPLKKDARLEIGTKLREARINIGMNQKELAERVGLTASFISQLERNQISPSLNSFVLICGAIGISPKEIWEKMSPKKVPWLRRKEDLLSSIVLKDDGNVVSNLFTKGDCAGDICFLSPGEVFNVSTSGGKGTHFAYLISGKATVSVGGSSVNVSEGDSLFLNDGQPSVWKNSNSERAQLLLIKM</sequence>
<dbReference type="Pfam" id="PF01381">
    <property type="entry name" value="HTH_3"/>
    <property type="match status" value="1"/>
</dbReference>
<comment type="caution">
    <text evidence="3">The sequence shown here is derived from an EMBL/GenBank/DDBJ whole genome shotgun (WGS) entry which is preliminary data.</text>
</comment>
<dbReference type="PROSITE" id="PS50943">
    <property type="entry name" value="HTH_CROC1"/>
    <property type="match status" value="1"/>
</dbReference>
<dbReference type="EMBL" id="LAZR01014855">
    <property type="protein sequence ID" value="KKM15656.1"/>
    <property type="molecule type" value="Genomic_DNA"/>
</dbReference>
<dbReference type="PANTHER" id="PTHR46797:SF2">
    <property type="entry name" value="TRANSCRIPTIONAL REGULATOR"/>
    <property type="match status" value="1"/>
</dbReference>
<evidence type="ECO:0000259" key="2">
    <source>
        <dbReference type="PROSITE" id="PS50943"/>
    </source>
</evidence>
<proteinExistence type="predicted"/>
<protein>
    <recommendedName>
        <fullName evidence="2">HTH cro/C1-type domain-containing protein</fullName>
    </recommendedName>
</protein>
<dbReference type="InterPro" id="IPR010982">
    <property type="entry name" value="Lambda_DNA-bd_dom_sf"/>
</dbReference>
<dbReference type="Pfam" id="PF06745">
    <property type="entry name" value="ATPase"/>
    <property type="match status" value="1"/>
</dbReference>
<dbReference type="InterPro" id="IPR013096">
    <property type="entry name" value="Cupin_2"/>
</dbReference>
<dbReference type="InterPro" id="IPR027417">
    <property type="entry name" value="P-loop_NTPase"/>
</dbReference>
<dbReference type="InterPro" id="IPR050807">
    <property type="entry name" value="TransReg_Diox_bact_type"/>
</dbReference>
<feature type="domain" description="HTH cro/C1-type" evidence="2">
    <location>
        <begin position="252"/>
        <end position="306"/>
    </location>
</feature>
<dbReference type="SMART" id="SM00530">
    <property type="entry name" value="HTH_XRE"/>
    <property type="match status" value="1"/>
</dbReference>
<dbReference type="Gene3D" id="3.40.50.300">
    <property type="entry name" value="P-loop containing nucleotide triphosphate hydrolases"/>
    <property type="match status" value="1"/>
</dbReference>
<dbReference type="PANTHER" id="PTHR46797">
    <property type="entry name" value="HTH-TYPE TRANSCRIPTIONAL REGULATOR"/>
    <property type="match status" value="1"/>
</dbReference>
<dbReference type="Pfam" id="PF07883">
    <property type="entry name" value="Cupin_2"/>
    <property type="match status" value="1"/>
</dbReference>
<dbReference type="AlphaFoldDB" id="A0A0F9HK10"/>
<dbReference type="InterPro" id="IPR014710">
    <property type="entry name" value="RmlC-like_jellyroll"/>
</dbReference>
<dbReference type="SUPFAM" id="SSF51182">
    <property type="entry name" value="RmlC-like cupins"/>
    <property type="match status" value="1"/>
</dbReference>
<accession>A0A0F9HK10</accession>
<dbReference type="SUPFAM" id="SSF47413">
    <property type="entry name" value="lambda repressor-like DNA-binding domains"/>
    <property type="match status" value="1"/>
</dbReference>
<organism evidence="3">
    <name type="scientific">marine sediment metagenome</name>
    <dbReference type="NCBI Taxonomy" id="412755"/>
    <lineage>
        <taxon>unclassified sequences</taxon>
        <taxon>metagenomes</taxon>
        <taxon>ecological metagenomes</taxon>
    </lineage>
</organism>
<keyword evidence="1" id="KW-0238">DNA-binding</keyword>
<dbReference type="Gene3D" id="2.60.120.10">
    <property type="entry name" value="Jelly Rolls"/>
    <property type="match status" value="1"/>
</dbReference>
<gene>
    <name evidence="3" type="ORF">LCGC14_1693880</name>
</gene>
<dbReference type="GO" id="GO:0003677">
    <property type="term" value="F:DNA binding"/>
    <property type="evidence" value="ECO:0007669"/>
    <property type="project" value="UniProtKB-KW"/>
</dbReference>
<dbReference type="InterPro" id="IPR001387">
    <property type="entry name" value="Cro/C1-type_HTH"/>
</dbReference>
<dbReference type="InterPro" id="IPR011051">
    <property type="entry name" value="RmlC_Cupin_sf"/>
</dbReference>
<name>A0A0F9HK10_9ZZZZ</name>
<dbReference type="Gene3D" id="1.10.260.40">
    <property type="entry name" value="lambda repressor-like DNA-binding domains"/>
    <property type="match status" value="1"/>
</dbReference>
<reference evidence="3" key="1">
    <citation type="journal article" date="2015" name="Nature">
        <title>Complex archaea that bridge the gap between prokaryotes and eukaryotes.</title>
        <authorList>
            <person name="Spang A."/>
            <person name="Saw J.H."/>
            <person name="Jorgensen S.L."/>
            <person name="Zaremba-Niedzwiedzka K."/>
            <person name="Martijn J."/>
            <person name="Lind A.E."/>
            <person name="van Eijk R."/>
            <person name="Schleper C."/>
            <person name="Guy L."/>
            <person name="Ettema T.J."/>
        </authorList>
    </citation>
    <scope>NUCLEOTIDE SEQUENCE</scope>
</reference>
<evidence type="ECO:0000313" key="3">
    <source>
        <dbReference type="EMBL" id="KKM15656.1"/>
    </source>
</evidence>
<dbReference type="GO" id="GO:0003700">
    <property type="term" value="F:DNA-binding transcription factor activity"/>
    <property type="evidence" value="ECO:0007669"/>
    <property type="project" value="TreeGrafter"/>
</dbReference>
<dbReference type="CDD" id="cd00093">
    <property type="entry name" value="HTH_XRE"/>
    <property type="match status" value="1"/>
</dbReference>